<dbReference type="FunFam" id="2.130.10.10:FF:000084">
    <property type="entry name" value="mRNA export factor"/>
    <property type="match status" value="1"/>
</dbReference>
<feature type="coiled-coil region" evidence="13">
    <location>
        <begin position="267"/>
        <end position="420"/>
    </location>
</feature>
<feature type="repeat" description="WD" evidence="12">
    <location>
        <begin position="1242"/>
        <end position="1264"/>
    </location>
</feature>
<evidence type="ECO:0000256" key="4">
    <source>
        <dbReference type="ARBA" id="ARBA00022448"/>
    </source>
</evidence>
<evidence type="ECO:0000256" key="11">
    <source>
        <dbReference type="ARBA" id="ARBA00023306"/>
    </source>
</evidence>
<dbReference type="InterPro" id="IPR019775">
    <property type="entry name" value="WD40_repeat_CS"/>
</dbReference>
<gene>
    <name evidence="15" type="primary">Rae1</name>
    <name evidence="15" type="ORF">Bhyg_05440</name>
</gene>
<dbReference type="Pfam" id="PF00400">
    <property type="entry name" value="WD40"/>
    <property type="match status" value="4"/>
</dbReference>
<dbReference type="Gene3D" id="2.130.10.10">
    <property type="entry name" value="YVTN repeat-like/Quinoprotein amine dehydrogenase"/>
    <property type="match status" value="1"/>
</dbReference>
<evidence type="ECO:0000313" key="16">
    <source>
        <dbReference type="Proteomes" id="UP001151699"/>
    </source>
</evidence>
<dbReference type="Proteomes" id="UP001151699">
    <property type="component" value="Chromosome A"/>
</dbReference>
<sequence length="1466" mass="168172">MFIVFAKKAPIIVTDSPYSDRIDRKESIKKLMKELSKEAEIKRTQPSKESIVSSDSEKHKTTAEKTKHSALRLFRTPSLPRRLRFSRQHSDLTPKEKSSAAKTLFNDQEKHDKEALEAANVEIKNKTEVLIEYEQLIEELKQKSHELGILNNLNLELLKTKDIRINELEKEIAEEIQANQLLKSITEKSIEKVEVLEAEIKTIFQNHDKEIDFLISTNTELERKCESIRSSNVGLKVQVQGFKKDRKILDEETQSLRKKVEDQGFKVNQLESEYQGHLIENMNLLAEIAEIKKHAADDMVAYTEKNQKLTNEFTAMKKEMTRILDELSFFKSANKALQEELAGKDIEMDSLRDEVRDSYNDDLKSVSKKFQQQIATLKELHAMKIKEIESVAVVEKSELIKEHAENVANLKAEFESRLEKNNEVIEEKIRISEIQFEQKLKSVETSAEQSLEREKQFWKSDMDKCQKIAESEIIQCELEKQDLKTLLSSVNEMMKEKEDIIRELQNKLKQEIENINKIREDFETEVNEARIESSKLMTEKYHYQITLSNTRSTVNILMERLRKSDTDVELLKDELDLLSDLKSALETQNLELSAEISQLKDDIEEYKTVLTALRNSSLALEREVKERDTIFEKFMSSEEETIETVNKLFNDKLEENIGKYFEMYSDIKNKYESRENYICDMKSVLDEFANGIELARIELDLKDKQLMELQQENKSIKLENMTYKFRCEQFEKYDNESIKPPNPMPEEKLLCEDDPIVSSALIANILSQLEMETNEKNDKNHMFSDEEKISAENCLLKEKLLEKNRQIEILQGMVKMENEHAMENLELKQKLIDFSSEDEEFGCEHDPDSDECYTKSEIKWTKGSFKCNTAPFCKKSDTEPDNHQKTPLEYFAKYFDNELFVKFASHTTIYAEQQNKSNFQPTNLHEIKILFGLHMLKYTNAQIRVNRFGKSPLLSDKDLAKKGRGSCDSVVSENGKLLEVNEKMNNVERFAKETAEKCAQFSAKRGSAKRCKQMEQLKDKISQLQIVNKEQESKIIELKEQMVNVTPRKFNISHSTGNLGTPKTPKTPKTFSGKENQSPAIVAIGHLSPNPSVPSMLISDLTMFGSSGLNTSAGFGNVPTSSAINPMKDFEVASPPDDTVSAMEFSPATISQNYLVAGSWDNSVRCWEVEQTGKTVPKQMKTMTGPILDVCWADDGSKVFIATCDKQVNCWDLASDQIVQVAQHDAAVKTCHWVKGSNYTCLMTGSWDKTLKFWDTRQPSPMMAINLPERCYCADVDYPMAIVGTAGRGLIVYSLENKPAEYKRQESPLKYQHRTVAIFKDKKKTPAVPTGYALGSIEGRVAIQYVNPVTAKDNFTFKCHRVNGQSGFQDIYAVNDIAFHPVHGTLATVGSDGTFSFWDKDARTKLKSSETMEQSITKCCFNANGQIFAYAVGYDWSKGHEYYNPVKKTCIFLRPCFDELKPRPPS</sequence>
<dbReference type="EMBL" id="WJQU01000001">
    <property type="protein sequence ID" value="KAJ6650195.1"/>
    <property type="molecule type" value="Genomic_DNA"/>
</dbReference>
<dbReference type="PROSITE" id="PS50082">
    <property type="entry name" value="WD_REPEATS_2"/>
    <property type="match status" value="4"/>
</dbReference>
<keyword evidence="8" id="KW-0677">Repeat</keyword>
<keyword evidence="10" id="KW-0539">Nucleus</keyword>
<dbReference type="GO" id="GO:0005635">
    <property type="term" value="C:nuclear envelope"/>
    <property type="evidence" value="ECO:0007669"/>
    <property type="project" value="UniProtKB-ARBA"/>
</dbReference>
<comment type="similarity">
    <text evidence="3">Belongs to the WD repeat rae1 family.</text>
</comment>
<evidence type="ECO:0000256" key="1">
    <source>
        <dbReference type="ARBA" id="ARBA00004123"/>
    </source>
</evidence>
<feature type="coiled-coil region" evidence="13">
    <location>
        <begin position="483"/>
        <end position="539"/>
    </location>
</feature>
<dbReference type="InterPro" id="IPR015943">
    <property type="entry name" value="WD40/YVTN_repeat-like_dom_sf"/>
</dbReference>
<feature type="coiled-coil region" evidence="13">
    <location>
        <begin position="568"/>
        <end position="623"/>
    </location>
</feature>
<dbReference type="GO" id="GO:0051301">
    <property type="term" value="P:cell division"/>
    <property type="evidence" value="ECO:0007669"/>
    <property type="project" value="UniProtKB-KW"/>
</dbReference>
<evidence type="ECO:0000256" key="3">
    <source>
        <dbReference type="ARBA" id="ARBA00007830"/>
    </source>
</evidence>
<name>A0A9Q0SAP1_9DIPT</name>
<feature type="coiled-coil region" evidence="13">
    <location>
        <begin position="692"/>
        <end position="719"/>
    </location>
</feature>
<feature type="compositionally biased region" description="Basic and acidic residues" evidence="14">
    <location>
        <begin position="88"/>
        <end position="99"/>
    </location>
</feature>
<evidence type="ECO:0000256" key="6">
    <source>
        <dbReference type="ARBA" id="ARBA00022574"/>
    </source>
</evidence>
<keyword evidence="7" id="KW-0132">Cell division</keyword>
<evidence type="ECO:0000313" key="15">
    <source>
        <dbReference type="EMBL" id="KAJ6650195.1"/>
    </source>
</evidence>
<dbReference type="PANTHER" id="PTHR10971">
    <property type="entry name" value="MRNA EXPORT FACTOR AND BUB3"/>
    <property type="match status" value="1"/>
</dbReference>
<feature type="region of interest" description="Disordered" evidence="14">
    <location>
        <begin position="37"/>
        <end position="67"/>
    </location>
</feature>
<keyword evidence="4" id="KW-0813">Transport</keyword>
<comment type="caution">
    <text evidence="15">The sequence shown here is derived from an EMBL/GenBank/DDBJ whole genome shotgun (WGS) entry which is preliminary data.</text>
</comment>
<dbReference type="SMART" id="SM00320">
    <property type="entry name" value="WD40"/>
    <property type="match status" value="4"/>
</dbReference>
<feature type="repeat" description="WD" evidence="12">
    <location>
        <begin position="1133"/>
        <end position="1170"/>
    </location>
</feature>
<evidence type="ECO:0000256" key="2">
    <source>
        <dbReference type="ARBA" id="ARBA00004496"/>
    </source>
</evidence>
<evidence type="ECO:0000256" key="13">
    <source>
        <dbReference type="SAM" id="Coils"/>
    </source>
</evidence>
<feature type="repeat" description="WD" evidence="12">
    <location>
        <begin position="1374"/>
        <end position="1408"/>
    </location>
</feature>
<evidence type="ECO:0000256" key="7">
    <source>
        <dbReference type="ARBA" id="ARBA00022618"/>
    </source>
</evidence>
<keyword evidence="16" id="KW-1185">Reference proteome</keyword>
<dbReference type="OrthoDB" id="256303at2759"/>
<evidence type="ECO:0000256" key="9">
    <source>
        <dbReference type="ARBA" id="ARBA00022776"/>
    </source>
</evidence>
<dbReference type="InterPro" id="IPR001680">
    <property type="entry name" value="WD40_rpt"/>
</dbReference>
<dbReference type="SUPFAM" id="SSF50978">
    <property type="entry name" value="WD40 repeat-like"/>
    <property type="match status" value="1"/>
</dbReference>
<protein>
    <submittedName>
        <fullName evidence="15">Protein Rae1</fullName>
    </submittedName>
</protein>
<proteinExistence type="inferred from homology"/>
<feature type="region of interest" description="Disordered" evidence="14">
    <location>
        <begin position="1051"/>
        <end position="1074"/>
    </location>
</feature>
<comment type="subcellular location">
    <subcellularLocation>
        <location evidence="2">Cytoplasm</location>
    </subcellularLocation>
    <subcellularLocation>
        <location evidence="1">Nucleus</location>
    </subcellularLocation>
</comment>
<feature type="region of interest" description="Disordered" evidence="14">
    <location>
        <begin position="84"/>
        <end position="108"/>
    </location>
</feature>
<evidence type="ECO:0000256" key="10">
    <source>
        <dbReference type="ARBA" id="ARBA00023242"/>
    </source>
</evidence>
<feature type="compositionally biased region" description="Low complexity" evidence="14">
    <location>
        <begin position="1061"/>
        <end position="1070"/>
    </location>
</feature>
<organism evidence="15 16">
    <name type="scientific">Pseudolycoriella hygida</name>
    <dbReference type="NCBI Taxonomy" id="35572"/>
    <lineage>
        <taxon>Eukaryota</taxon>
        <taxon>Metazoa</taxon>
        <taxon>Ecdysozoa</taxon>
        <taxon>Arthropoda</taxon>
        <taxon>Hexapoda</taxon>
        <taxon>Insecta</taxon>
        <taxon>Pterygota</taxon>
        <taxon>Neoptera</taxon>
        <taxon>Endopterygota</taxon>
        <taxon>Diptera</taxon>
        <taxon>Nematocera</taxon>
        <taxon>Sciaroidea</taxon>
        <taxon>Sciaridae</taxon>
        <taxon>Pseudolycoriella</taxon>
    </lineage>
</organism>
<evidence type="ECO:0000256" key="14">
    <source>
        <dbReference type="SAM" id="MobiDB-lite"/>
    </source>
</evidence>
<dbReference type="PROSITE" id="PS00678">
    <property type="entry name" value="WD_REPEATS_1"/>
    <property type="match status" value="1"/>
</dbReference>
<evidence type="ECO:0000256" key="8">
    <source>
        <dbReference type="ARBA" id="ARBA00022737"/>
    </source>
</evidence>
<dbReference type="InterPro" id="IPR036322">
    <property type="entry name" value="WD40_repeat_dom_sf"/>
</dbReference>
<feature type="coiled-coil region" evidence="13">
    <location>
        <begin position="1014"/>
        <end position="1041"/>
    </location>
</feature>
<keyword evidence="13" id="KW-0175">Coiled coil</keyword>
<keyword evidence="9" id="KW-0498">Mitosis</keyword>
<keyword evidence="5" id="KW-0963">Cytoplasm</keyword>
<dbReference type="GO" id="GO:0005737">
    <property type="term" value="C:cytoplasm"/>
    <property type="evidence" value="ECO:0007669"/>
    <property type="project" value="UniProtKB-SubCell"/>
</dbReference>
<accession>A0A9Q0SAP1</accession>
<keyword evidence="11" id="KW-0131">Cell cycle</keyword>
<evidence type="ECO:0000256" key="12">
    <source>
        <dbReference type="PROSITE-ProRule" id="PRU00221"/>
    </source>
</evidence>
<feature type="compositionally biased region" description="Basic and acidic residues" evidence="14">
    <location>
        <begin position="55"/>
        <end position="67"/>
    </location>
</feature>
<feature type="repeat" description="WD" evidence="12">
    <location>
        <begin position="1180"/>
        <end position="1221"/>
    </location>
</feature>
<keyword evidence="6 12" id="KW-0853">WD repeat</keyword>
<evidence type="ECO:0000256" key="5">
    <source>
        <dbReference type="ARBA" id="ARBA00022490"/>
    </source>
</evidence>
<reference evidence="15" key="1">
    <citation type="submission" date="2022-07" db="EMBL/GenBank/DDBJ databases">
        <authorList>
            <person name="Trinca V."/>
            <person name="Uliana J.V.C."/>
            <person name="Torres T.T."/>
            <person name="Ward R.J."/>
            <person name="Monesi N."/>
        </authorList>
    </citation>
    <scope>NUCLEOTIDE SEQUENCE</scope>
    <source>
        <strain evidence="15">HSMRA1968</strain>
        <tissue evidence="15">Whole embryos</tissue>
    </source>
</reference>